<name>A0A381Q292_9ZZZZ</name>
<dbReference type="AlphaFoldDB" id="A0A381Q292"/>
<reference evidence="1" key="1">
    <citation type="submission" date="2018-05" db="EMBL/GenBank/DDBJ databases">
        <authorList>
            <person name="Lanie J.A."/>
            <person name="Ng W.-L."/>
            <person name="Kazmierczak K.M."/>
            <person name="Andrzejewski T.M."/>
            <person name="Davidsen T.M."/>
            <person name="Wayne K.J."/>
            <person name="Tettelin H."/>
            <person name="Glass J.I."/>
            <person name="Rusch D."/>
            <person name="Podicherti R."/>
            <person name="Tsui H.-C.T."/>
            <person name="Winkler M.E."/>
        </authorList>
    </citation>
    <scope>NUCLEOTIDE SEQUENCE</scope>
</reference>
<protein>
    <submittedName>
        <fullName evidence="1">Uncharacterized protein</fullName>
    </submittedName>
</protein>
<accession>A0A381Q292</accession>
<dbReference type="EMBL" id="UINC01001131">
    <property type="protein sequence ID" value="SUZ71733.1"/>
    <property type="molecule type" value="Genomic_DNA"/>
</dbReference>
<gene>
    <name evidence="1" type="ORF">METZ01_LOCUS24587</name>
</gene>
<organism evidence="1">
    <name type="scientific">marine metagenome</name>
    <dbReference type="NCBI Taxonomy" id="408172"/>
    <lineage>
        <taxon>unclassified sequences</taxon>
        <taxon>metagenomes</taxon>
        <taxon>ecological metagenomes</taxon>
    </lineage>
</organism>
<proteinExistence type="predicted"/>
<sequence>MSVSVLKKNIPAILFQRYCKVNNIFRSYNNFAKFALLGLLGLTGCSGQEVYVYEKLPEVSECRRYKDYWTVSACNRKHQIILSKKLNDAFQNTKYRLNRKFHQGKRRCKETAYRIAPAGCYINHLPIRGNLPTIGKTKD</sequence>
<evidence type="ECO:0000313" key="1">
    <source>
        <dbReference type="EMBL" id="SUZ71733.1"/>
    </source>
</evidence>